<dbReference type="EMBL" id="CP117826">
    <property type="protein sequence ID" value="XCC61708.1"/>
    <property type="molecule type" value="Genomic_DNA"/>
</dbReference>
<reference evidence="1" key="1">
    <citation type="submission" date="2023-02" db="EMBL/GenBank/DDBJ databases">
        <title>Gut commensal Christensenella minuta modulates host metabolism via a new class of secondary bile acids.</title>
        <authorList>
            <person name="Liu C."/>
        </authorList>
    </citation>
    <scope>NUCLEOTIDE SEQUENCE</scope>
    <source>
        <strain evidence="1">CA70</strain>
    </source>
</reference>
<dbReference type="RefSeq" id="WP_353423112.1">
    <property type="nucleotide sequence ID" value="NZ_CP117826.1"/>
</dbReference>
<organism evidence="1">
    <name type="scientific">Christensenella massiliensis</name>
    <dbReference type="NCBI Taxonomy" id="1805714"/>
    <lineage>
        <taxon>Bacteria</taxon>
        <taxon>Bacillati</taxon>
        <taxon>Bacillota</taxon>
        <taxon>Clostridia</taxon>
        <taxon>Christensenellales</taxon>
        <taxon>Christensenellaceae</taxon>
        <taxon>Christensenella</taxon>
    </lineage>
</organism>
<dbReference type="AlphaFoldDB" id="A0AAU8A7Y5"/>
<name>A0AAU8A7Y5_9FIRM</name>
<gene>
    <name evidence="1" type="ORF">PUP29_09240</name>
</gene>
<accession>A0AAU8A7Y5</accession>
<protein>
    <submittedName>
        <fullName evidence="1">Uncharacterized protein</fullName>
    </submittedName>
</protein>
<sequence length="87" mass="10083">MTENEMIASVSEMETIPVEEDNKSKYYATNLYLRTCPVCGKVFHATPGWAYRKPGKWYCCYTHYVEGGGDGGMDRVNGKKKKWTRYR</sequence>
<evidence type="ECO:0000313" key="1">
    <source>
        <dbReference type="EMBL" id="XCC61708.1"/>
    </source>
</evidence>
<proteinExistence type="predicted"/>